<proteinExistence type="predicted"/>
<comment type="caution">
    <text evidence="1">The sequence shown here is derived from an EMBL/GenBank/DDBJ whole genome shotgun (WGS) entry which is preliminary data.</text>
</comment>
<sequence length="52" mass="5499">MHANILQAVKTFAPALDGHPVNVWDAAKEGAQKAGDVLPESLDQVRCSSTPN</sequence>
<protein>
    <submittedName>
        <fullName evidence="1">Uncharacterized protein</fullName>
    </submittedName>
</protein>
<evidence type="ECO:0000313" key="2">
    <source>
        <dbReference type="Proteomes" id="UP000676565"/>
    </source>
</evidence>
<reference evidence="1 2" key="1">
    <citation type="submission" date="2021-04" db="EMBL/GenBank/DDBJ databases">
        <authorList>
            <person name="Ivanova A."/>
        </authorList>
    </citation>
    <scope>NUCLEOTIDE SEQUENCE [LARGE SCALE GENOMIC DNA]</scope>
    <source>
        <strain evidence="1 2">G18</strain>
    </source>
</reference>
<name>A0ABS5BPK6_9BACT</name>
<dbReference type="RefSeq" id="WP_210653700.1">
    <property type="nucleotide sequence ID" value="NZ_JAGKQQ010000001.1"/>
</dbReference>
<keyword evidence="2" id="KW-1185">Reference proteome</keyword>
<gene>
    <name evidence="1" type="ORF">J8F10_10080</name>
</gene>
<dbReference type="EMBL" id="JAGKQQ010000001">
    <property type="protein sequence ID" value="MBP3955628.1"/>
    <property type="molecule type" value="Genomic_DNA"/>
</dbReference>
<accession>A0ABS5BPK6</accession>
<evidence type="ECO:0000313" key="1">
    <source>
        <dbReference type="EMBL" id="MBP3955628.1"/>
    </source>
</evidence>
<dbReference type="Proteomes" id="UP000676565">
    <property type="component" value="Unassembled WGS sequence"/>
</dbReference>
<organism evidence="1 2">
    <name type="scientific">Gemmata palustris</name>
    <dbReference type="NCBI Taxonomy" id="2822762"/>
    <lineage>
        <taxon>Bacteria</taxon>
        <taxon>Pseudomonadati</taxon>
        <taxon>Planctomycetota</taxon>
        <taxon>Planctomycetia</taxon>
        <taxon>Gemmatales</taxon>
        <taxon>Gemmataceae</taxon>
        <taxon>Gemmata</taxon>
    </lineage>
</organism>